<name>A0ABQ3XK86_9ACTN</name>
<dbReference type="SUPFAM" id="SSF48403">
    <property type="entry name" value="Ankyrin repeat"/>
    <property type="match status" value="1"/>
</dbReference>
<sequence length="290" mass="30830">MDDYEPVDPPELHSAAMFGMSGGQVEALIRGTPDVDGLWWGRTPLFEAVLNREPEIAGLLVAAGADPWLEQMDGWSPARLALAGPEPGLFGPVPPEVCLTGEEQAAVSRAERIIAVLAGEEPYAASFACVAEVGVAEVARRLKGEPVEVGDFDEWVMEQGEAEDEVVGVTAVPGGCAVVRWNGFSASTPGVMALLTAGTRGYGMYGNPKSGNQGCWFRDGAELDSDLHPGGGQVSPDDTGDEVLRIFLYQGHAMAYCCDVVGLEPRDARAFTGPPDLLLRLPAMEFWPAR</sequence>
<comment type="caution">
    <text evidence="1">The sequence shown here is derived from an EMBL/GenBank/DDBJ whole genome shotgun (WGS) entry which is preliminary data.</text>
</comment>
<organism evidence="1 2">
    <name type="scientific">Actinoplanes couchii</name>
    <dbReference type="NCBI Taxonomy" id="403638"/>
    <lineage>
        <taxon>Bacteria</taxon>
        <taxon>Bacillati</taxon>
        <taxon>Actinomycetota</taxon>
        <taxon>Actinomycetes</taxon>
        <taxon>Micromonosporales</taxon>
        <taxon>Micromonosporaceae</taxon>
        <taxon>Actinoplanes</taxon>
    </lineage>
</organism>
<dbReference type="EMBL" id="BOMG01000092">
    <property type="protein sequence ID" value="GID58907.1"/>
    <property type="molecule type" value="Genomic_DNA"/>
</dbReference>
<evidence type="ECO:0008006" key="3">
    <source>
        <dbReference type="Google" id="ProtNLM"/>
    </source>
</evidence>
<accession>A0ABQ3XK86</accession>
<evidence type="ECO:0000313" key="1">
    <source>
        <dbReference type="EMBL" id="GID58907.1"/>
    </source>
</evidence>
<keyword evidence="2" id="KW-1185">Reference proteome</keyword>
<proteinExistence type="predicted"/>
<dbReference type="RefSeq" id="WP_203804314.1">
    <property type="nucleotide sequence ID" value="NZ_BAAAQE010000093.1"/>
</dbReference>
<protein>
    <recommendedName>
        <fullName evidence="3">Ankyrin</fullName>
    </recommendedName>
</protein>
<evidence type="ECO:0000313" key="2">
    <source>
        <dbReference type="Proteomes" id="UP000612282"/>
    </source>
</evidence>
<dbReference type="InterPro" id="IPR036770">
    <property type="entry name" value="Ankyrin_rpt-contain_sf"/>
</dbReference>
<dbReference type="Gene3D" id="1.25.40.20">
    <property type="entry name" value="Ankyrin repeat-containing domain"/>
    <property type="match status" value="1"/>
</dbReference>
<dbReference type="Proteomes" id="UP000612282">
    <property type="component" value="Unassembled WGS sequence"/>
</dbReference>
<gene>
    <name evidence="1" type="ORF">Aco03nite_073110</name>
</gene>
<reference evidence="1 2" key="1">
    <citation type="submission" date="2021-01" db="EMBL/GenBank/DDBJ databases">
        <title>Whole genome shotgun sequence of Actinoplanes couchii NBRC 106145.</title>
        <authorList>
            <person name="Komaki H."/>
            <person name="Tamura T."/>
        </authorList>
    </citation>
    <scope>NUCLEOTIDE SEQUENCE [LARGE SCALE GENOMIC DNA]</scope>
    <source>
        <strain evidence="1 2">NBRC 106145</strain>
    </source>
</reference>